<sequence length="99" mass="10845">VSILVDQRVIAIEEHYYDPNVISHYTGVDARTGGFVKDSLLEVGDRRIKSMDDSGIDVQVLSHGAPSTQRMDANTGIPVAKAANDYLFEICQANPQRLA</sequence>
<evidence type="ECO:0008006" key="2">
    <source>
        <dbReference type="Google" id="ProtNLM"/>
    </source>
</evidence>
<evidence type="ECO:0000313" key="1">
    <source>
        <dbReference type="EMBL" id="SVB80346.1"/>
    </source>
</evidence>
<accession>A0A382GZ39</accession>
<dbReference type="EMBL" id="UINC01058278">
    <property type="protein sequence ID" value="SVB80346.1"/>
    <property type="molecule type" value="Genomic_DNA"/>
</dbReference>
<feature type="non-terminal residue" evidence="1">
    <location>
        <position position="99"/>
    </location>
</feature>
<organism evidence="1">
    <name type="scientific">marine metagenome</name>
    <dbReference type="NCBI Taxonomy" id="408172"/>
    <lineage>
        <taxon>unclassified sequences</taxon>
        <taxon>metagenomes</taxon>
        <taxon>ecological metagenomes</taxon>
    </lineage>
</organism>
<dbReference type="InterPro" id="IPR032466">
    <property type="entry name" value="Metal_Hydrolase"/>
</dbReference>
<proteinExistence type="predicted"/>
<feature type="non-terminal residue" evidence="1">
    <location>
        <position position="1"/>
    </location>
</feature>
<name>A0A382GZ39_9ZZZZ</name>
<reference evidence="1" key="1">
    <citation type="submission" date="2018-05" db="EMBL/GenBank/DDBJ databases">
        <authorList>
            <person name="Lanie J.A."/>
            <person name="Ng W.-L."/>
            <person name="Kazmierczak K.M."/>
            <person name="Andrzejewski T.M."/>
            <person name="Davidsen T.M."/>
            <person name="Wayne K.J."/>
            <person name="Tettelin H."/>
            <person name="Glass J.I."/>
            <person name="Rusch D."/>
            <person name="Podicherti R."/>
            <person name="Tsui H.-C.T."/>
            <person name="Winkler M.E."/>
        </authorList>
    </citation>
    <scope>NUCLEOTIDE SEQUENCE</scope>
</reference>
<gene>
    <name evidence="1" type="ORF">METZ01_LOCUS233200</name>
</gene>
<dbReference type="AlphaFoldDB" id="A0A382GZ39"/>
<dbReference type="SUPFAM" id="SSF51556">
    <property type="entry name" value="Metallo-dependent hydrolases"/>
    <property type="match status" value="1"/>
</dbReference>
<protein>
    <recommendedName>
        <fullName evidence="2">Amidohydrolase-related domain-containing protein</fullName>
    </recommendedName>
</protein>
<dbReference type="Gene3D" id="3.20.20.140">
    <property type="entry name" value="Metal-dependent hydrolases"/>
    <property type="match status" value="1"/>
</dbReference>